<evidence type="ECO:0008006" key="6">
    <source>
        <dbReference type="Google" id="ProtNLM"/>
    </source>
</evidence>
<keyword evidence="5" id="KW-1185">Reference proteome</keyword>
<sequence>MQAVRWSLRASTRLAVKSAGLTEQNARQLPFLNRMLYSHVRDSRAPAQPHGCQLSSRTLLDLGFTETQAESVCEGVIKALGKRSDSYDMSTIMALLVLGLNSSSIVKIFDKSPGLYAEKGPVVQQRIQNLSKLGLVEGCIQRVISHYPQILIIPAKNVNTAVQFLKTKCLFTSQHVREILRDSPQVVEEDLNDVEYKFQYAYFRMGVKQPDMVKARLFKVDMEELRCRHCFLERRGFYQTPDKKGQTLIVNPKLKDFLAAPEEVYLAQFAKATKEELDVFRALLAREDKDEGIKEEYWRIEEGESEGEEDMIDFQRGNMGSSGYEKRKRK</sequence>
<dbReference type="Pfam" id="PF02536">
    <property type="entry name" value="mTERF"/>
    <property type="match status" value="1"/>
</dbReference>
<protein>
    <recommendedName>
        <fullName evidence="6">Mitochondrial transcription termination factor 4</fullName>
    </recommendedName>
</protein>
<proteinExistence type="inferred from homology"/>
<dbReference type="SMART" id="SM00733">
    <property type="entry name" value="Mterf"/>
    <property type="match status" value="4"/>
</dbReference>
<feature type="region of interest" description="Disordered" evidence="3">
    <location>
        <begin position="297"/>
        <end position="330"/>
    </location>
</feature>
<feature type="compositionally biased region" description="Acidic residues" evidence="3">
    <location>
        <begin position="303"/>
        <end position="312"/>
    </location>
</feature>
<organism evidence="4 5">
    <name type="scientific">Coilia grayii</name>
    <name type="common">Gray's grenadier anchovy</name>
    <dbReference type="NCBI Taxonomy" id="363190"/>
    <lineage>
        <taxon>Eukaryota</taxon>
        <taxon>Metazoa</taxon>
        <taxon>Chordata</taxon>
        <taxon>Craniata</taxon>
        <taxon>Vertebrata</taxon>
        <taxon>Euteleostomi</taxon>
        <taxon>Actinopterygii</taxon>
        <taxon>Neopterygii</taxon>
        <taxon>Teleostei</taxon>
        <taxon>Clupei</taxon>
        <taxon>Clupeiformes</taxon>
        <taxon>Clupeoidei</taxon>
        <taxon>Engraulidae</taxon>
        <taxon>Coilinae</taxon>
        <taxon>Coilia</taxon>
    </lineage>
</organism>
<comment type="similarity">
    <text evidence="1">Belongs to the mTERF family.</text>
</comment>
<reference evidence="4 5" key="1">
    <citation type="submission" date="2024-09" db="EMBL/GenBank/DDBJ databases">
        <title>A chromosome-level genome assembly of Gray's grenadier anchovy, Coilia grayii.</title>
        <authorList>
            <person name="Fu Z."/>
        </authorList>
    </citation>
    <scope>NUCLEOTIDE SEQUENCE [LARGE SCALE GENOMIC DNA]</scope>
    <source>
        <strain evidence="4">G4</strain>
        <tissue evidence="4">Muscle</tissue>
    </source>
</reference>
<evidence type="ECO:0000313" key="4">
    <source>
        <dbReference type="EMBL" id="KAL2097047.1"/>
    </source>
</evidence>
<evidence type="ECO:0000313" key="5">
    <source>
        <dbReference type="Proteomes" id="UP001591681"/>
    </source>
</evidence>
<accession>A0ABD1KD07</accession>
<gene>
    <name evidence="4" type="ORF">ACEWY4_006254</name>
</gene>
<evidence type="ECO:0000256" key="2">
    <source>
        <dbReference type="ARBA" id="ARBA00022946"/>
    </source>
</evidence>
<keyword evidence="2" id="KW-0809">Transit peptide</keyword>
<dbReference type="InterPro" id="IPR038538">
    <property type="entry name" value="MTERF_sf"/>
</dbReference>
<dbReference type="AlphaFoldDB" id="A0ABD1KD07"/>
<dbReference type="InterPro" id="IPR003690">
    <property type="entry name" value="MTERF"/>
</dbReference>
<dbReference type="Gene3D" id="1.25.70.10">
    <property type="entry name" value="Transcription termination factor 3, mitochondrial"/>
    <property type="match status" value="1"/>
</dbReference>
<evidence type="ECO:0000256" key="3">
    <source>
        <dbReference type="SAM" id="MobiDB-lite"/>
    </source>
</evidence>
<evidence type="ECO:0000256" key="1">
    <source>
        <dbReference type="ARBA" id="ARBA00007692"/>
    </source>
</evidence>
<dbReference type="EMBL" id="JBHFQA010000006">
    <property type="protein sequence ID" value="KAL2097047.1"/>
    <property type="molecule type" value="Genomic_DNA"/>
</dbReference>
<comment type="caution">
    <text evidence="4">The sequence shown here is derived from an EMBL/GenBank/DDBJ whole genome shotgun (WGS) entry which is preliminary data.</text>
</comment>
<name>A0ABD1KD07_9TELE</name>
<dbReference type="Proteomes" id="UP001591681">
    <property type="component" value="Unassembled WGS sequence"/>
</dbReference>